<dbReference type="GO" id="GO:0052906">
    <property type="term" value="F:tRNA (guanine(37)-N1)-methyltransferase activity"/>
    <property type="evidence" value="ECO:0007669"/>
    <property type="project" value="UniProtKB-EC"/>
</dbReference>
<dbReference type="Proteomes" id="UP001298681">
    <property type="component" value="Unassembled WGS sequence"/>
</dbReference>
<evidence type="ECO:0000256" key="1">
    <source>
        <dbReference type="ARBA" id="ARBA00002634"/>
    </source>
</evidence>
<comment type="caution">
    <text evidence="18">The sequence shown here is derived from an EMBL/GenBank/DDBJ whole genome shotgun (WGS) entry which is preliminary data.</text>
</comment>
<dbReference type="PANTHER" id="PTHR46417:SF1">
    <property type="entry name" value="TRNA (GUANINE-N(1)-)-METHYLTRANSFERASE"/>
    <property type="match status" value="1"/>
</dbReference>
<dbReference type="NCBIfam" id="TIGR00088">
    <property type="entry name" value="trmD"/>
    <property type="match status" value="1"/>
</dbReference>
<evidence type="ECO:0000256" key="15">
    <source>
        <dbReference type="HAMAP-Rule" id="MF_00605"/>
    </source>
</evidence>
<accession>A0ABS9MK16</accession>
<dbReference type="HAMAP" id="MF_00605">
    <property type="entry name" value="TrmD"/>
    <property type="match status" value="1"/>
</dbReference>
<keyword evidence="11 15" id="KW-0819">tRNA processing</keyword>
<dbReference type="InterPro" id="IPR029026">
    <property type="entry name" value="tRNA_m1G_MTases_N"/>
</dbReference>
<keyword evidence="7 15" id="KW-0963">Cytoplasm</keyword>
<keyword evidence="8 15" id="KW-0489">Methyltransferase</keyword>
<comment type="function">
    <text evidence="1 15 16">Specifically methylates guanosine-37 in various tRNAs.</text>
</comment>
<dbReference type="Pfam" id="PF01746">
    <property type="entry name" value="tRNA_m1G_MT"/>
    <property type="match status" value="1"/>
</dbReference>
<evidence type="ECO:0000256" key="10">
    <source>
        <dbReference type="ARBA" id="ARBA00022691"/>
    </source>
</evidence>
<keyword evidence="9 15" id="KW-0808">Transferase</keyword>
<evidence type="ECO:0000256" key="9">
    <source>
        <dbReference type="ARBA" id="ARBA00022679"/>
    </source>
</evidence>
<keyword evidence="19" id="KW-1185">Reference proteome</keyword>
<feature type="binding site" evidence="15">
    <location>
        <begin position="133"/>
        <end position="138"/>
    </location>
    <ligand>
        <name>S-adenosyl-L-methionine</name>
        <dbReference type="ChEBI" id="CHEBI:59789"/>
    </ligand>
</feature>
<comment type="subcellular location">
    <subcellularLocation>
        <location evidence="2 15 16">Cytoplasm</location>
    </subcellularLocation>
</comment>
<gene>
    <name evidence="15 18" type="primary">trmD</name>
    <name evidence="18" type="ORF">L0P57_06505</name>
</gene>
<dbReference type="InterPro" id="IPR002649">
    <property type="entry name" value="tRNA_m1G_MeTrfase_TrmD"/>
</dbReference>
<dbReference type="InterPro" id="IPR023148">
    <property type="entry name" value="tRNA_m1G_MeTrfase_C_sf"/>
</dbReference>
<evidence type="ECO:0000256" key="11">
    <source>
        <dbReference type="ARBA" id="ARBA00022694"/>
    </source>
</evidence>
<proteinExistence type="inferred from homology"/>
<dbReference type="CDD" id="cd18080">
    <property type="entry name" value="TrmD-like"/>
    <property type="match status" value="1"/>
</dbReference>
<evidence type="ECO:0000256" key="12">
    <source>
        <dbReference type="ARBA" id="ARBA00029736"/>
    </source>
</evidence>
<evidence type="ECO:0000256" key="14">
    <source>
        <dbReference type="ARBA" id="ARBA00047783"/>
    </source>
</evidence>
<dbReference type="Gene3D" id="1.10.1270.20">
    <property type="entry name" value="tRNA(m1g37)methyltransferase, domain 2"/>
    <property type="match status" value="1"/>
</dbReference>
<comment type="similarity">
    <text evidence="3 15 16">Belongs to the RNA methyltransferase TrmD family.</text>
</comment>
<dbReference type="SUPFAM" id="SSF75217">
    <property type="entry name" value="alpha/beta knot"/>
    <property type="match status" value="1"/>
</dbReference>
<evidence type="ECO:0000256" key="4">
    <source>
        <dbReference type="ARBA" id="ARBA00011738"/>
    </source>
</evidence>
<evidence type="ECO:0000256" key="16">
    <source>
        <dbReference type="RuleBase" id="RU003464"/>
    </source>
</evidence>
<keyword evidence="10 15" id="KW-0949">S-adenosyl-L-methionine</keyword>
<evidence type="ECO:0000256" key="8">
    <source>
        <dbReference type="ARBA" id="ARBA00022603"/>
    </source>
</evidence>
<evidence type="ECO:0000313" key="18">
    <source>
        <dbReference type="EMBL" id="MCG4610582.1"/>
    </source>
</evidence>
<feature type="binding site" evidence="15">
    <location>
        <position position="113"/>
    </location>
    <ligand>
        <name>S-adenosyl-L-methionine</name>
        <dbReference type="ChEBI" id="CHEBI:59789"/>
    </ligand>
</feature>
<dbReference type="InterPro" id="IPR029028">
    <property type="entry name" value="Alpha/beta_knot_MTases"/>
</dbReference>
<dbReference type="PIRSF" id="PIRSF000386">
    <property type="entry name" value="tRNA_mtase"/>
    <property type="match status" value="1"/>
</dbReference>
<evidence type="ECO:0000256" key="3">
    <source>
        <dbReference type="ARBA" id="ARBA00007630"/>
    </source>
</evidence>
<dbReference type="EMBL" id="JAKNHQ010000007">
    <property type="protein sequence ID" value="MCG4610582.1"/>
    <property type="molecule type" value="Genomic_DNA"/>
</dbReference>
<evidence type="ECO:0000259" key="17">
    <source>
        <dbReference type="Pfam" id="PF01746"/>
    </source>
</evidence>
<comment type="subunit">
    <text evidence="4 15 16">Homodimer.</text>
</comment>
<evidence type="ECO:0000256" key="7">
    <source>
        <dbReference type="ARBA" id="ARBA00022490"/>
    </source>
</evidence>
<evidence type="ECO:0000256" key="13">
    <source>
        <dbReference type="ARBA" id="ARBA00033392"/>
    </source>
</evidence>
<reference evidence="18 19" key="1">
    <citation type="submission" date="2022-01" db="EMBL/GenBank/DDBJ databases">
        <title>Collection of gut derived symbiotic bacterial strains cultured from healthy donors.</title>
        <authorList>
            <person name="Lin H."/>
            <person name="Kohout C."/>
            <person name="Waligurski E."/>
            <person name="Pamer E.G."/>
        </authorList>
    </citation>
    <scope>NUCLEOTIDE SEQUENCE [LARGE SCALE GENOMIC DNA]</scope>
    <source>
        <strain evidence="18 19">DFI.7.58</strain>
    </source>
</reference>
<evidence type="ECO:0000256" key="5">
    <source>
        <dbReference type="ARBA" id="ARBA00012807"/>
    </source>
</evidence>
<evidence type="ECO:0000256" key="2">
    <source>
        <dbReference type="ARBA" id="ARBA00004496"/>
    </source>
</evidence>
<feature type="domain" description="tRNA methyltransferase TRMD/TRM10-type" evidence="17">
    <location>
        <begin position="1"/>
        <end position="224"/>
    </location>
</feature>
<comment type="catalytic activity">
    <reaction evidence="14 15 16">
        <text>guanosine(37) in tRNA + S-adenosyl-L-methionine = N(1)-methylguanosine(37) in tRNA + S-adenosyl-L-homocysteine + H(+)</text>
        <dbReference type="Rhea" id="RHEA:36899"/>
        <dbReference type="Rhea" id="RHEA-COMP:10145"/>
        <dbReference type="Rhea" id="RHEA-COMP:10147"/>
        <dbReference type="ChEBI" id="CHEBI:15378"/>
        <dbReference type="ChEBI" id="CHEBI:57856"/>
        <dbReference type="ChEBI" id="CHEBI:59789"/>
        <dbReference type="ChEBI" id="CHEBI:73542"/>
        <dbReference type="ChEBI" id="CHEBI:74269"/>
        <dbReference type="EC" id="2.1.1.228"/>
    </reaction>
</comment>
<evidence type="ECO:0000256" key="6">
    <source>
        <dbReference type="ARBA" id="ARBA00014679"/>
    </source>
</evidence>
<evidence type="ECO:0000313" key="19">
    <source>
        <dbReference type="Proteomes" id="UP001298681"/>
    </source>
</evidence>
<protein>
    <recommendedName>
        <fullName evidence="6 15">tRNA (guanine-N(1)-)-methyltransferase</fullName>
        <ecNumber evidence="5 15">2.1.1.228</ecNumber>
    </recommendedName>
    <alternativeName>
        <fullName evidence="12 15">M1G-methyltransferase</fullName>
    </alternativeName>
    <alternativeName>
        <fullName evidence="13 15">tRNA [GM37] methyltransferase</fullName>
    </alternativeName>
</protein>
<dbReference type="NCBIfam" id="NF000648">
    <property type="entry name" value="PRK00026.1"/>
    <property type="match status" value="1"/>
</dbReference>
<sequence>MRIDILTLFPEMCETVMAESIIGRARKRGAVQVCCHQIRDFAYDKHNRVDDTLFGGGMGMLMMAEPIALCMDDLVEQLGKKPHVLYMSPQGSVLSQEKVKELATYENIAILCGHYEGVDERVLEAYVDEEISIGDYVLTGGELPALVVADAVCRMKDGVLSNDVCFEEESHYNGLLEYPQYTRPATWRGRSVPPVLLSGNHAAIAKWRREQSLLRTLHKRPDLLAAAELTKQDKKYLVSLETHVEKE</sequence>
<dbReference type="InterPro" id="IPR016009">
    <property type="entry name" value="tRNA_MeTrfase_TRMD/TRM10"/>
</dbReference>
<organism evidence="18 19">
    <name type="scientific">Anaeromassilibacillus senegalensis</name>
    <dbReference type="NCBI Taxonomy" id="1673717"/>
    <lineage>
        <taxon>Bacteria</taxon>
        <taxon>Bacillati</taxon>
        <taxon>Bacillota</taxon>
        <taxon>Clostridia</taxon>
        <taxon>Eubacteriales</taxon>
        <taxon>Acutalibacteraceae</taxon>
        <taxon>Anaeromassilibacillus</taxon>
    </lineage>
</organism>
<dbReference type="PANTHER" id="PTHR46417">
    <property type="entry name" value="TRNA (GUANINE-N(1)-)-METHYLTRANSFERASE"/>
    <property type="match status" value="1"/>
</dbReference>
<dbReference type="RefSeq" id="WP_191395628.1">
    <property type="nucleotide sequence ID" value="NZ_JAKNHQ010000007.1"/>
</dbReference>
<name>A0ABS9MK16_9FIRM</name>
<dbReference type="EC" id="2.1.1.228" evidence="5 15"/>
<dbReference type="GO" id="GO:0032259">
    <property type="term" value="P:methylation"/>
    <property type="evidence" value="ECO:0007669"/>
    <property type="project" value="UniProtKB-KW"/>
</dbReference>
<dbReference type="Gene3D" id="3.40.1280.10">
    <property type="match status" value="1"/>
</dbReference>